<dbReference type="AlphaFoldDB" id="V5WK23"/>
<dbReference type="EMBL" id="CP006939">
    <property type="protein sequence ID" value="AHC16000.1"/>
    <property type="molecule type" value="Genomic_DNA"/>
</dbReference>
<dbReference type="KEGG" id="slr:L21SP2_2648"/>
<dbReference type="RefSeq" id="WP_024268901.1">
    <property type="nucleotide sequence ID" value="NC_023035.1"/>
</dbReference>
<feature type="domain" description="Anti-bacteriophage protein A/HamA C-terminal" evidence="1">
    <location>
        <begin position="34"/>
        <end position="254"/>
    </location>
</feature>
<dbReference type="InterPro" id="IPR014976">
    <property type="entry name" value="AbpA_HamA_C"/>
</dbReference>
<evidence type="ECO:0000313" key="2">
    <source>
        <dbReference type="EMBL" id="AHC16000.1"/>
    </source>
</evidence>
<dbReference type="Proteomes" id="UP000018680">
    <property type="component" value="Chromosome"/>
</dbReference>
<evidence type="ECO:0000259" key="1">
    <source>
        <dbReference type="Pfam" id="PF08878"/>
    </source>
</evidence>
<dbReference type="Pfam" id="PF08878">
    <property type="entry name" value="HamA"/>
    <property type="match status" value="1"/>
</dbReference>
<proteinExistence type="predicted"/>
<organism evidence="2 3">
    <name type="scientific">Salinispira pacifica</name>
    <dbReference type="NCBI Taxonomy" id="1307761"/>
    <lineage>
        <taxon>Bacteria</taxon>
        <taxon>Pseudomonadati</taxon>
        <taxon>Spirochaetota</taxon>
        <taxon>Spirochaetia</taxon>
        <taxon>Spirochaetales</taxon>
        <taxon>Spirochaetaceae</taxon>
        <taxon>Salinispira</taxon>
    </lineage>
</organism>
<gene>
    <name evidence="2" type="ORF">L21SP2_2648</name>
</gene>
<protein>
    <recommendedName>
        <fullName evidence="1">Anti-bacteriophage protein A/HamA C-terminal domain-containing protein</fullName>
    </recommendedName>
</protein>
<dbReference type="STRING" id="1307761.L21SP2_2648"/>
<evidence type="ECO:0000313" key="3">
    <source>
        <dbReference type="Proteomes" id="UP000018680"/>
    </source>
</evidence>
<dbReference type="OrthoDB" id="322261at2"/>
<keyword evidence="3" id="KW-1185">Reference proteome</keyword>
<name>V5WK23_9SPIO</name>
<dbReference type="PATRIC" id="fig|1307761.3.peg.2638"/>
<sequence>MKKTIIDLLYPYSGPSPIVDVEVYSIPQKCNVYLVDLLSGELSQCYISGTKLQTQQLRTGLSIREILKSVFPDRGSVMAGDFGEIFTLNYLSDYAHSEVHKVYKWRYKQDRNKPAPHTDVIVIFRDSDDTASANDYVLSAEAKVKSTNGNFSPIEASIEGAANDKTGRLARTLVWLKEQAIKHENKETIEYISRFTDQLLETSFKKKYRAVSLIDMNYIGQELAKDICVPEISDDFRVIAFGIHNLKQLYEETYSSPVEQDLHE</sequence>
<dbReference type="HOGENOM" id="CLU_1053323_0_0_12"/>
<reference evidence="2 3" key="1">
    <citation type="journal article" date="2015" name="Stand. Genomic Sci.">
        <title>Complete genome sequence and description of Salinispira pacifica gen. nov., sp. nov., a novel spirochaete isolated form a hypersaline microbial mat.</title>
        <authorList>
            <person name="Ben Hania W."/>
            <person name="Joseph M."/>
            <person name="Schumann P."/>
            <person name="Bunk B."/>
            <person name="Fiebig A."/>
            <person name="Sproer C."/>
            <person name="Klenk H.P."/>
            <person name="Fardeau M.L."/>
            <person name="Spring S."/>
        </authorList>
    </citation>
    <scope>NUCLEOTIDE SEQUENCE [LARGE SCALE GENOMIC DNA]</scope>
    <source>
        <strain evidence="2 3">L21-RPul-D2</strain>
    </source>
</reference>
<accession>V5WK23</accession>